<evidence type="ECO:0000313" key="3">
    <source>
        <dbReference type="EMBL" id="KAL3857711.1"/>
    </source>
</evidence>
<sequence length="66" mass="6897">MATGRIMITLMLITMVLISIPEPSHALACYSIGWGGCMDGGCNSAGGYCVNFGRRPRNRCVCVGGG</sequence>
<accession>A0ABD3V7M6</accession>
<keyword evidence="1" id="KW-0732">Signal</keyword>
<dbReference type="Proteomes" id="UP001634394">
    <property type="component" value="Unassembled WGS sequence"/>
</dbReference>
<proteinExistence type="predicted"/>
<evidence type="ECO:0000313" key="4">
    <source>
        <dbReference type="Proteomes" id="UP001634394"/>
    </source>
</evidence>
<dbReference type="EMBL" id="JBJQND010000013">
    <property type="protein sequence ID" value="KAL3857607.1"/>
    <property type="molecule type" value="Genomic_DNA"/>
</dbReference>
<evidence type="ECO:0008006" key="5">
    <source>
        <dbReference type="Google" id="ProtNLM"/>
    </source>
</evidence>
<protein>
    <recommendedName>
        <fullName evidence="5">Defensin</fullName>
    </recommendedName>
</protein>
<evidence type="ECO:0000256" key="1">
    <source>
        <dbReference type="SAM" id="SignalP"/>
    </source>
</evidence>
<keyword evidence="4" id="KW-1185">Reference proteome</keyword>
<comment type="caution">
    <text evidence="2">The sequence shown here is derived from an EMBL/GenBank/DDBJ whole genome shotgun (WGS) entry which is preliminary data.</text>
</comment>
<gene>
    <name evidence="2" type="ORF">ACJMK2_012256</name>
    <name evidence="3" type="ORF">ACJMK2_012353</name>
</gene>
<dbReference type="AlphaFoldDB" id="A0ABD3V7M6"/>
<evidence type="ECO:0000313" key="2">
    <source>
        <dbReference type="EMBL" id="KAL3857607.1"/>
    </source>
</evidence>
<organism evidence="2 4">
    <name type="scientific">Sinanodonta woodiana</name>
    <name type="common">Chinese pond mussel</name>
    <name type="synonym">Anodonta woodiana</name>
    <dbReference type="NCBI Taxonomy" id="1069815"/>
    <lineage>
        <taxon>Eukaryota</taxon>
        <taxon>Metazoa</taxon>
        <taxon>Spiralia</taxon>
        <taxon>Lophotrochozoa</taxon>
        <taxon>Mollusca</taxon>
        <taxon>Bivalvia</taxon>
        <taxon>Autobranchia</taxon>
        <taxon>Heteroconchia</taxon>
        <taxon>Palaeoheterodonta</taxon>
        <taxon>Unionida</taxon>
        <taxon>Unionoidea</taxon>
        <taxon>Unionidae</taxon>
        <taxon>Unioninae</taxon>
        <taxon>Sinanodonta</taxon>
    </lineage>
</organism>
<reference evidence="2 4" key="1">
    <citation type="submission" date="2024-11" db="EMBL/GenBank/DDBJ databases">
        <title>Chromosome-level genome assembly of the freshwater bivalve Anodonta woodiana.</title>
        <authorList>
            <person name="Chen X."/>
        </authorList>
    </citation>
    <scope>NUCLEOTIDE SEQUENCE [LARGE SCALE GENOMIC DNA]</scope>
    <source>
        <strain evidence="2">MN2024</strain>
        <tissue evidence="2">Gills</tissue>
    </source>
</reference>
<feature type="signal peptide" evidence="1">
    <location>
        <begin position="1"/>
        <end position="26"/>
    </location>
</feature>
<dbReference type="EMBL" id="JBJQND010000013">
    <property type="protein sequence ID" value="KAL3857711.1"/>
    <property type="molecule type" value="Genomic_DNA"/>
</dbReference>
<name>A0ABD3V7M6_SINWO</name>
<feature type="chain" id="PRO_5044725100" description="Defensin" evidence="1">
    <location>
        <begin position="27"/>
        <end position="66"/>
    </location>
</feature>